<dbReference type="InterPro" id="IPR027417">
    <property type="entry name" value="P-loop_NTPase"/>
</dbReference>
<gene>
    <name evidence="1" type="ORF">METZ01_LOCUS310995</name>
</gene>
<sequence length="43" mass="5290">MKDPIYFIQHFVRIINIDEGLVPFHMYDFQKEMVGTFHNNRFT</sequence>
<name>A0A382NEY9_9ZZZZ</name>
<dbReference type="EMBL" id="UINC01099118">
    <property type="protein sequence ID" value="SVC58141.1"/>
    <property type="molecule type" value="Genomic_DNA"/>
</dbReference>
<dbReference type="Gene3D" id="3.40.50.300">
    <property type="entry name" value="P-loop containing nucleotide triphosphate hydrolases"/>
    <property type="match status" value="1"/>
</dbReference>
<protein>
    <submittedName>
        <fullName evidence="1">Uncharacterized protein</fullName>
    </submittedName>
</protein>
<proteinExistence type="predicted"/>
<accession>A0A382NEY9</accession>
<reference evidence="1" key="1">
    <citation type="submission" date="2018-05" db="EMBL/GenBank/DDBJ databases">
        <authorList>
            <person name="Lanie J.A."/>
            <person name="Ng W.-L."/>
            <person name="Kazmierczak K.M."/>
            <person name="Andrzejewski T.M."/>
            <person name="Davidsen T.M."/>
            <person name="Wayne K.J."/>
            <person name="Tettelin H."/>
            <person name="Glass J.I."/>
            <person name="Rusch D."/>
            <person name="Podicherti R."/>
            <person name="Tsui H.-C.T."/>
            <person name="Winkler M.E."/>
        </authorList>
    </citation>
    <scope>NUCLEOTIDE SEQUENCE</scope>
</reference>
<organism evidence="1">
    <name type="scientific">marine metagenome</name>
    <dbReference type="NCBI Taxonomy" id="408172"/>
    <lineage>
        <taxon>unclassified sequences</taxon>
        <taxon>metagenomes</taxon>
        <taxon>ecological metagenomes</taxon>
    </lineage>
</organism>
<dbReference type="AlphaFoldDB" id="A0A382NEY9"/>
<feature type="non-terminal residue" evidence="1">
    <location>
        <position position="43"/>
    </location>
</feature>
<evidence type="ECO:0000313" key="1">
    <source>
        <dbReference type="EMBL" id="SVC58141.1"/>
    </source>
</evidence>